<reference evidence="1 2" key="1">
    <citation type="journal article" date="2010" name="Stand. Genomic Sci.">
        <title>Complete genome sequence of Methanoplanus petrolearius type strain (SEBR 4847).</title>
        <authorList>
            <person name="Brambilla E."/>
            <person name="Djao O.D."/>
            <person name="Daligault H."/>
            <person name="Lapidus A."/>
            <person name="Lucas S."/>
            <person name="Hammon N."/>
            <person name="Nolan M."/>
            <person name="Tice H."/>
            <person name="Cheng J.F."/>
            <person name="Han C."/>
            <person name="Tapia R."/>
            <person name="Goodwin L."/>
            <person name="Pitluck S."/>
            <person name="Liolios K."/>
            <person name="Ivanova N."/>
            <person name="Mavromatis K."/>
            <person name="Mikhailova N."/>
            <person name="Pati A."/>
            <person name="Chen A."/>
            <person name="Palaniappan K."/>
            <person name="Land M."/>
            <person name="Hauser L."/>
            <person name="Chang Y.J."/>
            <person name="Jeffries C.D."/>
            <person name="Rohde M."/>
            <person name="Spring S."/>
            <person name="Sikorski J."/>
            <person name="Goker M."/>
            <person name="Woyke T."/>
            <person name="Bristow J."/>
            <person name="Eisen J.A."/>
            <person name="Markowitz V."/>
            <person name="Hugenholtz P."/>
            <person name="Kyrpides N.C."/>
            <person name="Klenk H.P."/>
        </authorList>
    </citation>
    <scope>NUCLEOTIDE SEQUENCE [LARGE SCALE GENOMIC DNA]</scope>
    <source>
        <strain evidence="2">DSM 11571 / OCM 486 / SEBR 4847</strain>
    </source>
</reference>
<protein>
    <submittedName>
        <fullName evidence="1">Uncharacterized protein</fullName>
    </submittedName>
</protein>
<sequence>MTSIMPFETSVGCPQKQLFKLNNITYSAFYQYNPTADLYTISVRRVSDDVQLYSGKLVEGFYNNIKDDVTNEVLFTLYVRNLENMEVWII</sequence>
<keyword evidence="2" id="KW-1185">Reference proteome</keyword>
<dbReference type="HOGENOM" id="CLU_2366048_0_0_2"/>
<dbReference type="KEGG" id="mpi:Mpet_1448"/>
<gene>
    <name evidence="1" type="ordered locus">Mpet_1448</name>
</gene>
<name>E1RFH7_METP4</name>
<dbReference type="OrthoDB" id="372820at2157"/>
<evidence type="ECO:0000313" key="1">
    <source>
        <dbReference type="EMBL" id="ADN36207.1"/>
    </source>
</evidence>
<proteinExistence type="predicted"/>
<dbReference type="GeneID" id="9743918"/>
<accession>E1RFH7</accession>
<dbReference type="STRING" id="679926.Mpet_1448"/>
<organism evidence="1 2">
    <name type="scientific">Methanolacinia petrolearia (strain DSM 11571 / OCM 486 / SEBR 4847)</name>
    <name type="common">Methanoplanus petrolearius</name>
    <dbReference type="NCBI Taxonomy" id="679926"/>
    <lineage>
        <taxon>Archaea</taxon>
        <taxon>Methanobacteriati</taxon>
        <taxon>Methanobacteriota</taxon>
        <taxon>Stenosarchaea group</taxon>
        <taxon>Methanomicrobia</taxon>
        <taxon>Methanomicrobiales</taxon>
        <taxon>Methanomicrobiaceae</taxon>
        <taxon>Methanolacinia</taxon>
    </lineage>
</organism>
<dbReference type="Proteomes" id="UP000006565">
    <property type="component" value="Chromosome"/>
</dbReference>
<dbReference type="AlphaFoldDB" id="E1RFH7"/>
<dbReference type="eggNOG" id="arCOG13279">
    <property type="taxonomic scope" value="Archaea"/>
</dbReference>
<dbReference type="RefSeq" id="WP_013329384.1">
    <property type="nucleotide sequence ID" value="NC_014507.1"/>
</dbReference>
<dbReference type="EMBL" id="CP002117">
    <property type="protein sequence ID" value="ADN36207.1"/>
    <property type="molecule type" value="Genomic_DNA"/>
</dbReference>
<evidence type="ECO:0000313" key="2">
    <source>
        <dbReference type="Proteomes" id="UP000006565"/>
    </source>
</evidence>